<dbReference type="EMBL" id="ML977312">
    <property type="protein sequence ID" value="KAF2121298.1"/>
    <property type="molecule type" value="Genomic_DNA"/>
</dbReference>
<name>A0A6A5ZSN4_9PLEO</name>
<accession>A0A6A5ZSN4</accession>
<dbReference type="PANTHER" id="PTHR38696">
    <property type="entry name" value="MEDIATOR OF RNA POLYMERASE II TRANSCRIPTION SUBUNIT 13"/>
    <property type="match status" value="1"/>
</dbReference>
<proteinExistence type="predicted"/>
<reference evidence="2" key="1">
    <citation type="journal article" date="2020" name="Stud. Mycol.">
        <title>101 Dothideomycetes genomes: a test case for predicting lifestyles and emergence of pathogens.</title>
        <authorList>
            <person name="Haridas S."/>
            <person name="Albert R."/>
            <person name="Binder M."/>
            <person name="Bloem J."/>
            <person name="Labutti K."/>
            <person name="Salamov A."/>
            <person name="Andreopoulos B."/>
            <person name="Baker S."/>
            <person name="Barry K."/>
            <person name="Bills G."/>
            <person name="Bluhm B."/>
            <person name="Cannon C."/>
            <person name="Castanera R."/>
            <person name="Culley D."/>
            <person name="Daum C."/>
            <person name="Ezra D."/>
            <person name="Gonzalez J."/>
            <person name="Henrissat B."/>
            <person name="Kuo A."/>
            <person name="Liang C."/>
            <person name="Lipzen A."/>
            <person name="Lutzoni F."/>
            <person name="Magnuson J."/>
            <person name="Mondo S."/>
            <person name="Nolan M."/>
            <person name="Ohm R."/>
            <person name="Pangilinan J."/>
            <person name="Park H.-J."/>
            <person name="Ramirez L."/>
            <person name="Alfaro M."/>
            <person name="Sun H."/>
            <person name="Tritt A."/>
            <person name="Yoshinaga Y."/>
            <person name="Zwiers L.-H."/>
            <person name="Turgeon B."/>
            <person name="Goodwin S."/>
            <person name="Spatafora J."/>
            <person name="Crous P."/>
            <person name="Grigoriev I."/>
        </authorList>
    </citation>
    <scope>NUCLEOTIDE SEQUENCE</scope>
    <source>
        <strain evidence="2">CBS 627.86</strain>
    </source>
</reference>
<evidence type="ECO:0000313" key="2">
    <source>
        <dbReference type="EMBL" id="KAF2121298.1"/>
    </source>
</evidence>
<dbReference type="Proteomes" id="UP000799770">
    <property type="component" value="Unassembled WGS sequence"/>
</dbReference>
<feature type="compositionally biased region" description="Polar residues" evidence="1">
    <location>
        <begin position="1"/>
        <end position="17"/>
    </location>
</feature>
<feature type="region of interest" description="Disordered" evidence="1">
    <location>
        <begin position="1"/>
        <end position="36"/>
    </location>
</feature>
<sequence>MWPNEKASQPDPTQGTLPDSKDARKDPLPNYSTENTFASSSTAFQTRFASLSMHMEDRIRLLKFPTPIIDLCRRAIKATWARGIQDEREYGGSHEFKLYGTPWRGYGEQAIAARRLIKDLLAVLHTQGWVLMLSTDVSKKNYDKDSLLFRHQTPAPAECDWCCISFSKSDRIRFIDAPSEVYNGFIPRMEPGRLQDQGQHALGVYELKIYGKPWWAGGIETMMVRGLLLSLLESLEEEGWTVYASIDQKNGGEKYTETDTWHCCRPKGWEKGAPVYHN</sequence>
<dbReference type="AlphaFoldDB" id="A0A6A5ZSN4"/>
<evidence type="ECO:0000256" key="1">
    <source>
        <dbReference type="SAM" id="MobiDB-lite"/>
    </source>
</evidence>
<evidence type="ECO:0000313" key="3">
    <source>
        <dbReference type="Proteomes" id="UP000799770"/>
    </source>
</evidence>
<dbReference type="PANTHER" id="PTHR38696:SF1">
    <property type="entry name" value="MEDIATOR OF RNA POLYMERASE II TRANSCRIPTION SUBUNIT 13"/>
    <property type="match status" value="1"/>
</dbReference>
<organism evidence="2 3">
    <name type="scientific">Lophiotrema nucula</name>
    <dbReference type="NCBI Taxonomy" id="690887"/>
    <lineage>
        <taxon>Eukaryota</taxon>
        <taxon>Fungi</taxon>
        <taxon>Dikarya</taxon>
        <taxon>Ascomycota</taxon>
        <taxon>Pezizomycotina</taxon>
        <taxon>Dothideomycetes</taxon>
        <taxon>Pleosporomycetidae</taxon>
        <taxon>Pleosporales</taxon>
        <taxon>Lophiotremataceae</taxon>
        <taxon>Lophiotrema</taxon>
    </lineage>
</organism>
<protein>
    <submittedName>
        <fullName evidence="2">Uncharacterized protein</fullName>
    </submittedName>
</protein>
<dbReference type="OrthoDB" id="58379at2759"/>
<keyword evidence="3" id="KW-1185">Reference proteome</keyword>
<gene>
    <name evidence="2" type="ORF">BDV96DRAFT_563993</name>
</gene>